<proteinExistence type="predicted"/>
<comment type="caution">
    <text evidence="2">The sequence shown here is derived from an EMBL/GenBank/DDBJ whole genome shotgun (WGS) entry which is preliminary data.</text>
</comment>
<accession>A0A9N7Y5P4</accession>
<dbReference type="AlphaFoldDB" id="A0A9N7Y5P4"/>
<name>A0A9N7Y5P4_PLEPL</name>
<sequence>MATIAKPRGLAKPVALIASHRWRESARQSGAILKAQTRSETRWSWRGVRPRRVCQTTSGKSPKEPLMPPASPAKISLSIVTVLPPPLDAVGLTGRGEAQEAQRDLLALLPR</sequence>
<keyword evidence="3" id="KW-1185">Reference proteome</keyword>
<dbReference type="Proteomes" id="UP001153269">
    <property type="component" value="Unassembled WGS sequence"/>
</dbReference>
<evidence type="ECO:0000313" key="2">
    <source>
        <dbReference type="EMBL" id="CAB1412339.1"/>
    </source>
</evidence>
<protein>
    <submittedName>
        <fullName evidence="2">Uncharacterized protein</fullName>
    </submittedName>
</protein>
<reference evidence="2" key="1">
    <citation type="submission" date="2020-03" db="EMBL/GenBank/DDBJ databases">
        <authorList>
            <person name="Weist P."/>
        </authorList>
    </citation>
    <scope>NUCLEOTIDE SEQUENCE</scope>
</reference>
<dbReference type="EMBL" id="CADEAL010000001">
    <property type="protein sequence ID" value="CAB1412339.1"/>
    <property type="molecule type" value="Genomic_DNA"/>
</dbReference>
<evidence type="ECO:0000313" key="3">
    <source>
        <dbReference type="Proteomes" id="UP001153269"/>
    </source>
</evidence>
<feature type="region of interest" description="Disordered" evidence="1">
    <location>
        <begin position="47"/>
        <end position="70"/>
    </location>
</feature>
<gene>
    <name evidence="2" type="ORF">PLEPLA_LOCUS30</name>
</gene>
<evidence type="ECO:0000256" key="1">
    <source>
        <dbReference type="SAM" id="MobiDB-lite"/>
    </source>
</evidence>
<organism evidence="2 3">
    <name type="scientific">Pleuronectes platessa</name>
    <name type="common">European plaice</name>
    <dbReference type="NCBI Taxonomy" id="8262"/>
    <lineage>
        <taxon>Eukaryota</taxon>
        <taxon>Metazoa</taxon>
        <taxon>Chordata</taxon>
        <taxon>Craniata</taxon>
        <taxon>Vertebrata</taxon>
        <taxon>Euteleostomi</taxon>
        <taxon>Actinopterygii</taxon>
        <taxon>Neopterygii</taxon>
        <taxon>Teleostei</taxon>
        <taxon>Neoteleostei</taxon>
        <taxon>Acanthomorphata</taxon>
        <taxon>Carangaria</taxon>
        <taxon>Pleuronectiformes</taxon>
        <taxon>Pleuronectoidei</taxon>
        <taxon>Pleuronectidae</taxon>
        <taxon>Pleuronectes</taxon>
    </lineage>
</organism>